<protein>
    <submittedName>
        <fullName evidence="1">Uncharacterized protein</fullName>
    </submittedName>
</protein>
<gene>
    <name evidence="1" type="ORF">WJX84_008616</name>
</gene>
<evidence type="ECO:0000313" key="2">
    <source>
        <dbReference type="Proteomes" id="UP001485043"/>
    </source>
</evidence>
<evidence type="ECO:0000313" key="1">
    <source>
        <dbReference type="EMBL" id="KAK9862741.1"/>
    </source>
</evidence>
<name>A0AAW1T1V8_9CHLO</name>
<dbReference type="EMBL" id="JALJOV010000563">
    <property type="protein sequence ID" value="KAK9862741.1"/>
    <property type="molecule type" value="Genomic_DNA"/>
</dbReference>
<comment type="caution">
    <text evidence="1">The sequence shown here is derived from an EMBL/GenBank/DDBJ whole genome shotgun (WGS) entry which is preliminary data.</text>
</comment>
<sequence>MEVPTAPVSGLDDPRLTDVLVLEVVPHLLLPTLARLREVCRATLQLVDLNTGRSWAHAAEGYLPQALIPKACPHNPHASPVQRALRRHVATLTNIRRGQVTAKAVLNGLRSCAAQWLPCLKDSQRGSLMLLLHETTHVAHTHMGLWYESDRPTKLQRVLKFAPQANSLLALCHFSFPAAQPTRSFPLSGGSHLLLVWVEEPRRLPDPPGYSELHQRCDLRVLELGDTLRVKAKRQLTHLPAAVQPAGWAPDPLGAVLPWRKAPGRIVLTYMQTLQDYAHIDLTTHPQWQQHFTVSRCSWSSDAALLLLGTCSNKSSNLTTLLTVHSAADGACLRTVDIFPGSFNSNDFGQSLTGPFCWAPDRPVLAVWGLDLEAQQKPDGGRCSDQFYEKVHLVSMQEEETRSFQVPSLVAKERPVLRRMEWLADGSALALDFTNLEGQVFPPGGPRCGFTVGQENFTRYNPVFKYPPGNPTSTLTLPDGRRGDVTVRVHSHLLHKLPGYSAEYEARRNPRMVPGRDSLTRHWVSPSGTLLISLSPDWQNRPKHYHRSILTHSSLGDECTTAVVTELGRDETRGAFPWNTMGVQLEWVPHSHESLYGLVACTPVFLLVDAVNHQVISKLDGQLLFTPHSPDIRWCSISWSPDARHVALTSHKVQATGDCRLVVLSFA</sequence>
<accession>A0AAW1T1V8</accession>
<organism evidence="1 2">
    <name type="scientific">Apatococcus fuscideae</name>
    <dbReference type="NCBI Taxonomy" id="2026836"/>
    <lineage>
        <taxon>Eukaryota</taxon>
        <taxon>Viridiplantae</taxon>
        <taxon>Chlorophyta</taxon>
        <taxon>core chlorophytes</taxon>
        <taxon>Trebouxiophyceae</taxon>
        <taxon>Chlorellales</taxon>
        <taxon>Chlorellaceae</taxon>
        <taxon>Apatococcus</taxon>
    </lineage>
</organism>
<keyword evidence="2" id="KW-1185">Reference proteome</keyword>
<proteinExistence type="predicted"/>
<reference evidence="1 2" key="1">
    <citation type="journal article" date="2024" name="Nat. Commun.">
        <title>Phylogenomics reveals the evolutionary origins of lichenization in chlorophyte algae.</title>
        <authorList>
            <person name="Puginier C."/>
            <person name="Libourel C."/>
            <person name="Otte J."/>
            <person name="Skaloud P."/>
            <person name="Haon M."/>
            <person name="Grisel S."/>
            <person name="Petersen M."/>
            <person name="Berrin J.G."/>
            <person name="Delaux P.M."/>
            <person name="Dal Grande F."/>
            <person name="Keller J."/>
        </authorList>
    </citation>
    <scope>NUCLEOTIDE SEQUENCE [LARGE SCALE GENOMIC DNA]</scope>
    <source>
        <strain evidence="1 2">SAG 2523</strain>
    </source>
</reference>
<dbReference type="AlphaFoldDB" id="A0AAW1T1V8"/>
<dbReference type="SUPFAM" id="SSF82171">
    <property type="entry name" value="DPP6 N-terminal domain-like"/>
    <property type="match status" value="1"/>
</dbReference>
<dbReference type="Proteomes" id="UP001485043">
    <property type="component" value="Unassembled WGS sequence"/>
</dbReference>